<evidence type="ECO:0000313" key="16">
    <source>
        <dbReference type="Proteomes" id="UP001210865"/>
    </source>
</evidence>
<dbReference type="RefSeq" id="WP_270077035.1">
    <property type="nucleotide sequence ID" value="NZ_CP115174.1"/>
</dbReference>
<accession>A0ABY7NLG8</accession>
<dbReference type="Gene3D" id="2.170.130.10">
    <property type="entry name" value="TonB-dependent receptor, plug domain"/>
    <property type="match status" value="1"/>
</dbReference>
<evidence type="ECO:0000256" key="12">
    <source>
        <dbReference type="SAM" id="SignalP"/>
    </source>
</evidence>
<dbReference type="Gene3D" id="2.40.170.20">
    <property type="entry name" value="TonB-dependent receptor, beta-barrel domain"/>
    <property type="match status" value="1"/>
</dbReference>
<dbReference type="Pfam" id="PF07715">
    <property type="entry name" value="Plug"/>
    <property type="match status" value="1"/>
</dbReference>
<dbReference type="PROSITE" id="PS52016">
    <property type="entry name" value="TONB_DEPENDENT_REC_3"/>
    <property type="match status" value="1"/>
</dbReference>
<keyword evidence="5 12" id="KW-0732">Signal</keyword>
<evidence type="ECO:0000256" key="6">
    <source>
        <dbReference type="ARBA" id="ARBA00023077"/>
    </source>
</evidence>
<dbReference type="PANTHER" id="PTHR47234:SF2">
    <property type="entry name" value="TONB-DEPENDENT RECEPTOR"/>
    <property type="match status" value="1"/>
</dbReference>
<dbReference type="InterPro" id="IPR012910">
    <property type="entry name" value="Plug_dom"/>
</dbReference>
<feature type="domain" description="TonB-dependent receptor-like beta-barrel" evidence="13">
    <location>
        <begin position="534"/>
        <end position="982"/>
    </location>
</feature>
<gene>
    <name evidence="15" type="ORF">PBT88_19995</name>
</gene>
<organism evidence="15 16">
    <name type="scientific">Sphingomonas abietis</name>
    <dbReference type="NCBI Taxonomy" id="3012344"/>
    <lineage>
        <taxon>Bacteria</taxon>
        <taxon>Pseudomonadati</taxon>
        <taxon>Pseudomonadota</taxon>
        <taxon>Alphaproteobacteria</taxon>
        <taxon>Sphingomonadales</taxon>
        <taxon>Sphingomonadaceae</taxon>
        <taxon>Sphingomonas</taxon>
    </lineage>
</organism>
<dbReference type="InterPro" id="IPR039426">
    <property type="entry name" value="TonB-dep_rcpt-like"/>
</dbReference>
<evidence type="ECO:0000259" key="13">
    <source>
        <dbReference type="Pfam" id="PF00593"/>
    </source>
</evidence>
<dbReference type="InterPro" id="IPR010917">
    <property type="entry name" value="TonB_rcpt_CS"/>
</dbReference>
<dbReference type="InterPro" id="IPR037066">
    <property type="entry name" value="Plug_dom_sf"/>
</dbReference>
<keyword evidence="15" id="KW-0675">Receptor</keyword>
<evidence type="ECO:0000256" key="9">
    <source>
        <dbReference type="PROSITE-ProRule" id="PRU01360"/>
    </source>
</evidence>
<feature type="signal peptide" evidence="12">
    <location>
        <begin position="1"/>
        <end position="27"/>
    </location>
</feature>
<dbReference type="Pfam" id="PF00593">
    <property type="entry name" value="TonB_dep_Rec_b-barrel"/>
    <property type="match status" value="1"/>
</dbReference>
<sequence>MSLDFRGRLLASTIVAGSALISAPAFAQAAPAATDAPPVAASSTISSAPAAAAAPTSGGEIVVTGSRISNPNLTSMTPVTAVSSAEIKSQGNVRIEDMLNSLPQVFASEGSTDANGASGIATVDLRDLGTSRTLVLINGRRLGAGDPTDIASDLNFIPGSLIKRIDVLTGGASATYGSDALAGVVNFVLNTDFEGFQLDAQNSFYNHDNNYNNADYNGDLAARGFTPPKGMTTDGSIKTVTATFGAGMDDGRGHVTGYASWRKVNAITQGDRDYSYCGFSAETSGGSPYHTCGGSSTSAYGRFRRTVQTGTTITGAPIYSPTGASFTANPAATSTVPGGFGTYSSARDGYNFNPVNYFQRPDTRVTAGLFANYDVSDAFKPYMEFMFMDDHTEAQIAASGAFYGTDFLVNCDNPLLTSGQASQLCGSNAGTSTLQSLYIGRRNVEGGGRVDDLRHTDYRAVLGAKGEIAKGITYDVYGQYWKSLLSEEYKNDFSRVRLNRALDVVNVNGVATCQSVVNNTDPNCVPYNIFSTGGVTQAALNYLQTPGFQSGSNTEYVASGTISVDFGQYGLQSPWANSGVQAVFGGEYRKESIALNRDAEFLTGDLAGQGTPFGLPDVSGSYDVKEGFTEFSLPVVNDKPLIETLAFDAAYRYSSYSLQGTTNTYKISGEYAPIKQIRFRAGYSRAVRAPNTIELFAAPSVVLFSGQDPCAGASPSASLAACQLSGVTASEYGNIDDNAANQYNQQTSGNANLKPEKSDTITAGVVLNPIRNLTMSADFYSIKVKNEIGTMGAQYILNQCTAGDTSVCGLIHRGGDGSLWTGASYVANPTLNLGSEKTRGVDVAVNYKVNVFSHSSISFSLNGTYLDQFKILPVPGGTSYDCAGAFGFSYCGTPLPKWRHTARLTYQINDAIGIQGAWRFFSGTTNDEIKIDHLAVCVDGTANPDGCVNKAVSKIKPQSYFDLSVVSRIGDNYTLRVGAQNLLDKDPPILDSNYSNNGSNTYAQVYDSLGRYIYAAIQLNF</sequence>
<keyword evidence="7 9" id="KW-0472">Membrane</keyword>
<keyword evidence="2 9" id="KW-0813">Transport</keyword>
<evidence type="ECO:0000259" key="14">
    <source>
        <dbReference type="Pfam" id="PF07715"/>
    </source>
</evidence>
<dbReference type="SUPFAM" id="SSF56935">
    <property type="entry name" value="Porins"/>
    <property type="match status" value="1"/>
</dbReference>
<evidence type="ECO:0000256" key="10">
    <source>
        <dbReference type="PROSITE-ProRule" id="PRU10144"/>
    </source>
</evidence>
<keyword evidence="6 11" id="KW-0798">TonB box</keyword>
<evidence type="ECO:0000256" key="8">
    <source>
        <dbReference type="ARBA" id="ARBA00023237"/>
    </source>
</evidence>
<keyword evidence="3 9" id="KW-1134">Transmembrane beta strand</keyword>
<comment type="similarity">
    <text evidence="9 11">Belongs to the TonB-dependent receptor family.</text>
</comment>
<feature type="chain" id="PRO_5045897724" evidence="12">
    <location>
        <begin position="28"/>
        <end position="1021"/>
    </location>
</feature>
<dbReference type="EMBL" id="CP115174">
    <property type="protein sequence ID" value="WBO22390.1"/>
    <property type="molecule type" value="Genomic_DNA"/>
</dbReference>
<dbReference type="PANTHER" id="PTHR47234">
    <property type="match status" value="1"/>
</dbReference>
<comment type="subcellular location">
    <subcellularLocation>
        <location evidence="1 9">Cell outer membrane</location>
        <topology evidence="1 9">Multi-pass membrane protein</topology>
    </subcellularLocation>
</comment>
<evidence type="ECO:0000256" key="4">
    <source>
        <dbReference type="ARBA" id="ARBA00022692"/>
    </source>
</evidence>
<dbReference type="InterPro" id="IPR000531">
    <property type="entry name" value="Beta-barrel_TonB"/>
</dbReference>
<evidence type="ECO:0000256" key="2">
    <source>
        <dbReference type="ARBA" id="ARBA00022448"/>
    </source>
</evidence>
<dbReference type="InterPro" id="IPR036942">
    <property type="entry name" value="Beta-barrel_TonB_sf"/>
</dbReference>
<dbReference type="Proteomes" id="UP001210865">
    <property type="component" value="Chromosome"/>
</dbReference>
<feature type="short sequence motif" description="TonB C-terminal box" evidence="10">
    <location>
        <begin position="1004"/>
        <end position="1021"/>
    </location>
</feature>
<name>A0ABY7NLG8_9SPHN</name>
<keyword evidence="8 9" id="KW-0998">Cell outer membrane</keyword>
<evidence type="ECO:0000313" key="15">
    <source>
        <dbReference type="EMBL" id="WBO22390.1"/>
    </source>
</evidence>
<dbReference type="PROSITE" id="PS01156">
    <property type="entry name" value="TONB_DEPENDENT_REC_2"/>
    <property type="match status" value="1"/>
</dbReference>
<proteinExistence type="inferred from homology"/>
<protein>
    <submittedName>
        <fullName evidence="15">TonB-dependent receptor</fullName>
    </submittedName>
</protein>
<keyword evidence="4 9" id="KW-0812">Transmembrane</keyword>
<evidence type="ECO:0000256" key="5">
    <source>
        <dbReference type="ARBA" id="ARBA00022729"/>
    </source>
</evidence>
<evidence type="ECO:0000256" key="11">
    <source>
        <dbReference type="RuleBase" id="RU003357"/>
    </source>
</evidence>
<reference evidence="15 16" key="1">
    <citation type="submission" date="2022-12" db="EMBL/GenBank/DDBJ databases">
        <title>Sphingomonas abieness sp. nov., an endophytic bacterium isolated from Abies koreana.</title>
        <authorList>
            <person name="Jiang L."/>
            <person name="Lee J."/>
        </authorList>
    </citation>
    <scope>NUCLEOTIDE SEQUENCE [LARGE SCALE GENOMIC DNA]</scope>
    <source>
        <strain evidence="16">PAMB 00755</strain>
    </source>
</reference>
<feature type="domain" description="TonB-dependent receptor plug" evidence="14">
    <location>
        <begin position="75"/>
        <end position="184"/>
    </location>
</feature>
<evidence type="ECO:0000256" key="1">
    <source>
        <dbReference type="ARBA" id="ARBA00004571"/>
    </source>
</evidence>
<evidence type="ECO:0000256" key="3">
    <source>
        <dbReference type="ARBA" id="ARBA00022452"/>
    </source>
</evidence>
<keyword evidence="16" id="KW-1185">Reference proteome</keyword>
<evidence type="ECO:0000256" key="7">
    <source>
        <dbReference type="ARBA" id="ARBA00023136"/>
    </source>
</evidence>